<feature type="region of interest" description="Disordered" evidence="1">
    <location>
        <begin position="1"/>
        <end position="22"/>
    </location>
</feature>
<evidence type="ECO:0000256" key="1">
    <source>
        <dbReference type="SAM" id="MobiDB-lite"/>
    </source>
</evidence>
<gene>
    <name evidence="2" type="ORF">MSAN_02357900</name>
</gene>
<accession>A0A8H7CER2</accession>
<dbReference type="AlphaFoldDB" id="A0A8H7CER2"/>
<dbReference type="OrthoDB" id="3191568at2759"/>
<keyword evidence="3" id="KW-1185">Reference proteome</keyword>
<evidence type="ECO:0000313" key="3">
    <source>
        <dbReference type="Proteomes" id="UP000623467"/>
    </source>
</evidence>
<name>A0A8H7CER2_9AGAR</name>
<organism evidence="2 3">
    <name type="scientific">Mycena sanguinolenta</name>
    <dbReference type="NCBI Taxonomy" id="230812"/>
    <lineage>
        <taxon>Eukaryota</taxon>
        <taxon>Fungi</taxon>
        <taxon>Dikarya</taxon>
        <taxon>Basidiomycota</taxon>
        <taxon>Agaricomycotina</taxon>
        <taxon>Agaricomycetes</taxon>
        <taxon>Agaricomycetidae</taxon>
        <taxon>Agaricales</taxon>
        <taxon>Marasmiineae</taxon>
        <taxon>Mycenaceae</taxon>
        <taxon>Mycena</taxon>
    </lineage>
</organism>
<protein>
    <submittedName>
        <fullName evidence="2">Uncharacterized protein</fullName>
    </submittedName>
</protein>
<sequence length="139" mass="15451">MYSNPFTQGGWQSSINPRASSTSNTVPQPSLFGALPFATLNPIPMFVFFRITSFSLSILNSTVMGPQGNTYFRISTDTPTPGFTIITNSTNQPTIIIEWRKHPVLEIRDIVPKQKSSQWLAKGKTFVWAPDGESIRLSV</sequence>
<proteinExistence type="predicted"/>
<comment type="caution">
    <text evidence="2">The sequence shown here is derived from an EMBL/GenBank/DDBJ whole genome shotgun (WGS) entry which is preliminary data.</text>
</comment>
<dbReference type="Proteomes" id="UP000623467">
    <property type="component" value="Unassembled WGS sequence"/>
</dbReference>
<reference evidence="2" key="1">
    <citation type="submission" date="2020-05" db="EMBL/GenBank/DDBJ databases">
        <title>Mycena genomes resolve the evolution of fungal bioluminescence.</title>
        <authorList>
            <person name="Tsai I.J."/>
        </authorList>
    </citation>
    <scope>NUCLEOTIDE SEQUENCE</scope>
    <source>
        <strain evidence="2">160909Yilan</strain>
    </source>
</reference>
<dbReference type="EMBL" id="JACAZH010000043">
    <property type="protein sequence ID" value="KAF7334884.1"/>
    <property type="molecule type" value="Genomic_DNA"/>
</dbReference>
<evidence type="ECO:0000313" key="2">
    <source>
        <dbReference type="EMBL" id="KAF7334884.1"/>
    </source>
</evidence>